<organism evidence="1 2">
    <name type="scientific">Weissella coleopterorum</name>
    <dbReference type="NCBI Taxonomy" id="2714949"/>
    <lineage>
        <taxon>Bacteria</taxon>
        <taxon>Bacillati</taxon>
        <taxon>Bacillota</taxon>
        <taxon>Bacilli</taxon>
        <taxon>Lactobacillales</taxon>
        <taxon>Lactobacillaceae</taxon>
        <taxon>Weissella</taxon>
    </lineage>
</organism>
<dbReference type="AlphaFoldDB" id="A0A6G8B221"/>
<evidence type="ECO:0000313" key="1">
    <source>
        <dbReference type="EMBL" id="QIL51290.1"/>
    </source>
</evidence>
<dbReference type="EMBL" id="CP049888">
    <property type="protein sequence ID" value="QIL51290.1"/>
    <property type="molecule type" value="Genomic_DNA"/>
</dbReference>
<accession>A0A6G8B221</accession>
<dbReference type="InterPro" id="IPR003772">
    <property type="entry name" value="YceD"/>
</dbReference>
<reference evidence="1 2" key="1">
    <citation type="submission" date="2020-03" db="EMBL/GenBank/DDBJ databases">
        <title>Weissella sp. nov., isolated from Cybister lewisianus.</title>
        <authorList>
            <person name="Hyun D.-W."/>
            <person name="Bae J.-W."/>
        </authorList>
    </citation>
    <scope>NUCLEOTIDE SEQUENCE [LARGE SCALE GENOMIC DNA]</scope>
    <source>
        <strain evidence="1 2">HDW19</strain>
    </source>
</reference>
<name>A0A6G8B221_9LACO</name>
<protein>
    <submittedName>
        <fullName evidence="1">DUF177 domain-containing protein</fullName>
    </submittedName>
</protein>
<dbReference type="Proteomes" id="UP000500741">
    <property type="component" value="Chromosome"/>
</dbReference>
<proteinExistence type="predicted"/>
<keyword evidence="2" id="KW-1185">Reference proteome</keyword>
<evidence type="ECO:0000313" key="2">
    <source>
        <dbReference type="Proteomes" id="UP000500741"/>
    </source>
</evidence>
<gene>
    <name evidence="1" type="ORF">G7084_06640</name>
</gene>
<dbReference type="KEGG" id="wco:G7084_06640"/>
<dbReference type="Pfam" id="PF02620">
    <property type="entry name" value="YceD"/>
    <property type="match status" value="1"/>
</dbReference>
<sequence>MKWNFSELLKYKQAPMEFNEELDLLGMSQELFGDVILNLEPVQVNGWAQMERDDVILHAHVTGELTTPSTRSARPVKFPLDFMIDEVYIRDTEHADRYEIEESVILIEDDVINFSEVLVQYIFLQIPLQVLADGEEQEAMPTGDGWEVISEDDYLIEQAKGEETATNTPLAGLADLMADEHEK</sequence>